<feature type="non-terminal residue" evidence="2">
    <location>
        <position position="1"/>
    </location>
</feature>
<dbReference type="SUPFAM" id="SSF48726">
    <property type="entry name" value="Immunoglobulin"/>
    <property type="match status" value="1"/>
</dbReference>
<gene>
    <name evidence="2" type="primary">Ighm</name>
    <name evidence="2" type="ORF">SULDAC_R14200</name>
</gene>
<dbReference type="Proteomes" id="UP000619137">
    <property type="component" value="Unassembled WGS sequence"/>
</dbReference>
<dbReference type="InterPro" id="IPR013783">
    <property type="entry name" value="Ig-like_fold"/>
</dbReference>
<sequence>LFTAASRLTLPFQEGKSEQPFYCRASHPEGTRVVKVENPGECPTLTIHPPSRDDFDGPYRNSSILCQIRGAPSSSSSVRWLKNGLPLTTGVVTETPARAGASVTNSWATVTETEWDGGAVYTCQLGEELRNTSKALECG</sequence>
<comment type="caution">
    <text evidence="2">The sequence shown here is derived from an EMBL/GenBank/DDBJ whole genome shotgun (WGS) entry which is preliminary data.</text>
</comment>
<dbReference type="InterPro" id="IPR036179">
    <property type="entry name" value="Ig-like_dom_sf"/>
</dbReference>
<dbReference type="Gene3D" id="2.60.40.10">
    <property type="entry name" value="Immunoglobulins"/>
    <property type="match status" value="1"/>
</dbReference>
<reference evidence="2" key="1">
    <citation type="submission" date="2019-10" db="EMBL/GenBank/DDBJ databases">
        <title>Bird 10,000 Genomes (B10K) Project - Family phase.</title>
        <authorList>
            <person name="Zhang G."/>
        </authorList>
    </citation>
    <scope>NUCLEOTIDE SEQUENCE</scope>
    <source>
        <strain evidence="2">B10K-DU-002-49</strain>
        <tissue evidence="2">Muscle</tissue>
    </source>
</reference>
<dbReference type="InterPro" id="IPR003597">
    <property type="entry name" value="Ig_C1-set"/>
</dbReference>
<dbReference type="EMBL" id="WEKW01020872">
    <property type="protein sequence ID" value="NWI30277.1"/>
    <property type="molecule type" value="Genomic_DNA"/>
</dbReference>
<dbReference type="PROSITE" id="PS50835">
    <property type="entry name" value="IG_LIKE"/>
    <property type="match status" value="1"/>
</dbReference>
<evidence type="ECO:0000259" key="1">
    <source>
        <dbReference type="PROSITE" id="PS50835"/>
    </source>
</evidence>
<protein>
    <submittedName>
        <fullName evidence="2">IGHM protein</fullName>
    </submittedName>
</protein>
<feature type="non-terminal residue" evidence="2">
    <location>
        <position position="139"/>
    </location>
</feature>
<evidence type="ECO:0000313" key="3">
    <source>
        <dbReference type="Proteomes" id="UP000619137"/>
    </source>
</evidence>
<name>A0A851AF46_SULDA</name>
<accession>A0A851AF46</accession>
<proteinExistence type="predicted"/>
<dbReference type="AlphaFoldDB" id="A0A851AF46"/>
<feature type="domain" description="Ig-like" evidence="1">
    <location>
        <begin position="43"/>
        <end position="137"/>
    </location>
</feature>
<evidence type="ECO:0000313" key="2">
    <source>
        <dbReference type="EMBL" id="NWI30277.1"/>
    </source>
</evidence>
<dbReference type="Pfam" id="PF07654">
    <property type="entry name" value="C1-set"/>
    <property type="match status" value="1"/>
</dbReference>
<dbReference type="InterPro" id="IPR007110">
    <property type="entry name" value="Ig-like_dom"/>
</dbReference>
<keyword evidence="3" id="KW-1185">Reference proteome</keyword>
<organism evidence="2 3">
    <name type="scientific">Sula dactylatra</name>
    <name type="common">Masked booby</name>
    <dbReference type="NCBI Taxonomy" id="56068"/>
    <lineage>
        <taxon>Eukaryota</taxon>
        <taxon>Metazoa</taxon>
        <taxon>Chordata</taxon>
        <taxon>Craniata</taxon>
        <taxon>Vertebrata</taxon>
        <taxon>Euteleostomi</taxon>
        <taxon>Archelosauria</taxon>
        <taxon>Archosauria</taxon>
        <taxon>Dinosauria</taxon>
        <taxon>Saurischia</taxon>
        <taxon>Theropoda</taxon>
        <taxon>Coelurosauria</taxon>
        <taxon>Aves</taxon>
        <taxon>Neognathae</taxon>
        <taxon>Neoaves</taxon>
        <taxon>Aequornithes</taxon>
        <taxon>Suliformes</taxon>
        <taxon>Sulidae</taxon>
        <taxon>Sula</taxon>
    </lineage>
</organism>